<dbReference type="EMBL" id="CP033169">
    <property type="protein sequence ID" value="AYO31490.1"/>
    <property type="molecule type" value="Genomic_DNA"/>
</dbReference>
<accession>A0A3G2R7R4</accession>
<name>A0A3G2R7R4_9FIRM</name>
<keyword evidence="4" id="KW-1185">Reference proteome</keyword>
<dbReference type="GO" id="GO:0005886">
    <property type="term" value="C:plasma membrane"/>
    <property type="evidence" value="ECO:0007669"/>
    <property type="project" value="TreeGrafter"/>
</dbReference>
<dbReference type="Pfam" id="PF04282">
    <property type="entry name" value="DUF438"/>
    <property type="match status" value="1"/>
</dbReference>
<sequence>MADVRGVRTERLKEVLERINRGENPEKVRKEAKDLIENIDAVELSLAEQKLIEEGTRPEELRGLCTIHMEMLKGELEKLKAKVSPGHVLHTLISEHDEILKFLDMLEDLNFRIQKMERFDAKSPDFPKLAHVAKHLVEAELHHRREEDVLFPELEKRGITGPPRIMRMEHYELRGKKKRLLELANAVSTMNFEEFKKELDEVAKFIIFNLRDHIFKENYILYPTALESLKDEALWENMRKTCDEIGYCCFTPKEARQPGL</sequence>
<dbReference type="AlphaFoldDB" id="A0A3G2R7R4"/>
<dbReference type="PANTHER" id="PTHR39966">
    <property type="entry name" value="BLL2471 PROTEIN-RELATED"/>
    <property type="match status" value="1"/>
</dbReference>
<evidence type="ECO:0000313" key="3">
    <source>
        <dbReference type="EMBL" id="AYO31490.1"/>
    </source>
</evidence>
<protein>
    <submittedName>
        <fullName evidence="3">DUF438 domain-containing protein</fullName>
    </submittedName>
</protein>
<evidence type="ECO:0000259" key="2">
    <source>
        <dbReference type="Pfam" id="PF04282"/>
    </source>
</evidence>
<feature type="domain" description="Hemerythrin-like" evidence="1">
    <location>
        <begin position="88"/>
        <end position="225"/>
    </location>
</feature>
<dbReference type="InterPro" id="IPR007380">
    <property type="entry name" value="DUF438"/>
</dbReference>
<gene>
    <name evidence="3" type="ORF">D2962_13590</name>
</gene>
<reference evidence="3 4" key="1">
    <citation type="submission" date="2018-10" db="EMBL/GenBank/DDBJ databases">
        <authorList>
            <person name="Zhang X."/>
        </authorList>
    </citation>
    <scope>NUCLEOTIDE SEQUENCE [LARGE SCALE GENOMIC DNA]</scope>
    <source>
        <strain evidence="3 4">SK-G1</strain>
    </source>
</reference>
<dbReference type="Pfam" id="PF01814">
    <property type="entry name" value="Hemerythrin"/>
    <property type="match status" value="1"/>
</dbReference>
<dbReference type="InterPro" id="IPR012312">
    <property type="entry name" value="Hemerythrin-like"/>
</dbReference>
<proteinExistence type="predicted"/>
<evidence type="ECO:0000313" key="4">
    <source>
        <dbReference type="Proteomes" id="UP000280960"/>
    </source>
</evidence>
<dbReference type="KEGG" id="bacg:D2962_13590"/>
<evidence type="ECO:0000259" key="1">
    <source>
        <dbReference type="Pfam" id="PF01814"/>
    </source>
</evidence>
<dbReference type="Proteomes" id="UP000280960">
    <property type="component" value="Chromosome"/>
</dbReference>
<dbReference type="Gene3D" id="1.20.120.520">
    <property type="entry name" value="nmb1532 protein domain like"/>
    <property type="match status" value="1"/>
</dbReference>
<dbReference type="PANTHER" id="PTHR39966:SF3">
    <property type="entry name" value="DUF438 DOMAIN-CONTAINING PROTEIN"/>
    <property type="match status" value="1"/>
</dbReference>
<organism evidence="3 4">
    <name type="scientific">Biomaibacter acetigenes</name>
    <dbReference type="NCBI Taxonomy" id="2316383"/>
    <lineage>
        <taxon>Bacteria</taxon>
        <taxon>Bacillati</taxon>
        <taxon>Bacillota</taxon>
        <taxon>Clostridia</taxon>
        <taxon>Thermosediminibacterales</taxon>
        <taxon>Tepidanaerobacteraceae</taxon>
        <taxon>Biomaibacter</taxon>
    </lineage>
</organism>
<dbReference type="RefSeq" id="WP_122015286.1">
    <property type="nucleotide sequence ID" value="NZ_CP033169.1"/>
</dbReference>
<feature type="domain" description="DUF438" evidence="2">
    <location>
        <begin position="12"/>
        <end position="77"/>
    </location>
</feature>